<protein>
    <recommendedName>
        <fullName evidence="7">Clathrin/coatomer adaptor adaptin-like N-terminal domain-containing protein</fullName>
    </recommendedName>
</protein>
<evidence type="ECO:0000313" key="9">
    <source>
        <dbReference type="Proteomes" id="UP000001514"/>
    </source>
</evidence>
<name>D8QMJ2_SELML</name>
<dbReference type="GO" id="GO:0006896">
    <property type="term" value="P:Golgi to vacuole transport"/>
    <property type="evidence" value="ECO:0000318"/>
    <property type="project" value="GO_Central"/>
</dbReference>
<dbReference type="AlphaFoldDB" id="D8QMJ2"/>
<keyword evidence="4" id="KW-0677">Repeat</keyword>
<dbReference type="GO" id="GO:0010008">
    <property type="term" value="C:endosome membrane"/>
    <property type="evidence" value="ECO:0000318"/>
    <property type="project" value="GO_Central"/>
</dbReference>
<dbReference type="eggNOG" id="KOG1059">
    <property type="taxonomic scope" value="Eukaryota"/>
</dbReference>
<accession>D8QMJ2</accession>
<evidence type="ECO:0000256" key="4">
    <source>
        <dbReference type="ARBA" id="ARBA00022737"/>
    </source>
</evidence>
<evidence type="ECO:0000256" key="2">
    <source>
        <dbReference type="ARBA" id="ARBA00006613"/>
    </source>
</evidence>
<sequence length="612" mass="67793">MDYLFQRSLDDLVKGLRSQAAASGESRYVAKALEEIRKEIKATDPHIKAAAVHKLAYLNALHGVDMAWAAFQVVEVMSMPKFSHKKIGYLAASQSFTDSTDVLLLITNLLKKDLSSKNEFEAGMALECLSRIATPDLVRDLTQDVLTMLGSSKLYIRKKATLVLFKVFSKHPESIRVAFKRLVEKLDDRDSQVVAACVSVLHELARQDPQPYLLLAPELYRLLVESTNNWLLIKLVKLFALLMPLEPRLAKKIAEPLCEQMRRTSAKSLVLECIRTITVGLLDNTEVVELAAGKLQEILAASHGGDGEDDDPNLKYLGLQAVLDLLPVYPQLVTQSKSVIISCLNDVDPSVQMASLRLIVSMVSDSNLADTVQILMRYALSAEKIFCNELLSSILSTCSRSFYELVTDFSWYVGVLGELVRVPNFEQGKEVERQLVDIGLRVESVRKDLSRLARDFLIDSSTWENSHIHRVLAAAAWIAGEYVELAGDLFEIVEALLQPRMKKLPPSVQAVFLQAVLKILVHFASAAATAVDAEVVDKMVTLIRENAGSLQSHVDTEVQERASNLFGLISFIEDEAGSGEMLAGIREAFAKDLGPVSQFSQQRVVVPDGLEL</sequence>
<dbReference type="SUPFAM" id="SSF48371">
    <property type="entry name" value="ARM repeat"/>
    <property type="match status" value="1"/>
</dbReference>
<dbReference type="InParanoid" id="D8QMJ2"/>
<keyword evidence="3" id="KW-0813">Transport</keyword>
<dbReference type="FunCoup" id="D8QMJ2">
    <property type="interactions" value="4336"/>
</dbReference>
<dbReference type="PANTHER" id="PTHR22781">
    <property type="entry name" value="DELTA ADAPTIN-RELATED"/>
    <property type="match status" value="1"/>
</dbReference>
<dbReference type="Gramene" id="EFJ37945">
    <property type="protein sequence ID" value="EFJ37945"/>
    <property type="gene ID" value="SELMODRAFT_867"/>
</dbReference>
<evidence type="ECO:0000313" key="8">
    <source>
        <dbReference type="EMBL" id="EFJ37945.1"/>
    </source>
</evidence>
<keyword evidence="9" id="KW-1185">Reference proteome</keyword>
<feature type="non-terminal residue" evidence="8">
    <location>
        <position position="612"/>
    </location>
</feature>
<dbReference type="Gene3D" id="1.25.10.10">
    <property type="entry name" value="Leucine-rich Repeat Variant"/>
    <property type="match status" value="1"/>
</dbReference>
<dbReference type="GO" id="GO:0030123">
    <property type="term" value="C:AP-3 adaptor complex"/>
    <property type="evidence" value="ECO:0000318"/>
    <property type="project" value="GO_Central"/>
</dbReference>
<evidence type="ECO:0000256" key="1">
    <source>
        <dbReference type="ARBA" id="ARBA00004308"/>
    </source>
</evidence>
<comment type="subcellular location">
    <subcellularLocation>
        <location evidence="1">Endomembrane system</location>
    </subcellularLocation>
</comment>
<dbReference type="STRING" id="88036.D8QMJ2"/>
<dbReference type="Proteomes" id="UP000001514">
    <property type="component" value="Unassembled WGS sequence"/>
</dbReference>
<feature type="domain" description="Clathrin/coatomer adaptor adaptin-like N-terminal" evidence="7">
    <location>
        <begin position="26"/>
        <end position="569"/>
    </location>
</feature>
<dbReference type="HOGENOM" id="CLU_001908_1_0_1"/>
<evidence type="ECO:0000256" key="3">
    <source>
        <dbReference type="ARBA" id="ARBA00022448"/>
    </source>
</evidence>
<dbReference type="KEGG" id="smo:SELMODRAFT_867"/>
<dbReference type="InterPro" id="IPR011989">
    <property type="entry name" value="ARM-like"/>
</dbReference>
<organism evidence="9">
    <name type="scientific">Selaginella moellendorffii</name>
    <name type="common">Spikemoss</name>
    <dbReference type="NCBI Taxonomy" id="88036"/>
    <lineage>
        <taxon>Eukaryota</taxon>
        <taxon>Viridiplantae</taxon>
        <taxon>Streptophyta</taxon>
        <taxon>Embryophyta</taxon>
        <taxon>Tracheophyta</taxon>
        <taxon>Lycopodiopsida</taxon>
        <taxon>Selaginellales</taxon>
        <taxon>Selaginellaceae</taxon>
        <taxon>Selaginella</taxon>
    </lineage>
</organism>
<evidence type="ECO:0000259" key="7">
    <source>
        <dbReference type="Pfam" id="PF01602"/>
    </source>
</evidence>
<keyword evidence="6" id="KW-0472">Membrane</keyword>
<evidence type="ECO:0000256" key="6">
    <source>
        <dbReference type="ARBA" id="ARBA00023136"/>
    </source>
</evidence>
<reference evidence="8 9" key="1">
    <citation type="journal article" date="2011" name="Science">
        <title>The Selaginella genome identifies genetic changes associated with the evolution of vascular plants.</title>
        <authorList>
            <person name="Banks J.A."/>
            <person name="Nishiyama T."/>
            <person name="Hasebe M."/>
            <person name="Bowman J.L."/>
            <person name="Gribskov M."/>
            <person name="dePamphilis C."/>
            <person name="Albert V.A."/>
            <person name="Aono N."/>
            <person name="Aoyama T."/>
            <person name="Ambrose B.A."/>
            <person name="Ashton N.W."/>
            <person name="Axtell M.J."/>
            <person name="Barker E."/>
            <person name="Barker M.S."/>
            <person name="Bennetzen J.L."/>
            <person name="Bonawitz N.D."/>
            <person name="Chapple C."/>
            <person name="Cheng C."/>
            <person name="Correa L.G."/>
            <person name="Dacre M."/>
            <person name="DeBarry J."/>
            <person name="Dreyer I."/>
            <person name="Elias M."/>
            <person name="Engstrom E.M."/>
            <person name="Estelle M."/>
            <person name="Feng L."/>
            <person name="Finet C."/>
            <person name="Floyd S.K."/>
            <person name="Frommer W.B."/>
            <person name="Fujita T."/>
            <person name="Gramzow L."/>
            <person name="Gutensohn M."/>
            <person name="Harholt J."/>
            <person name="Hattori M."/>
            <person name="Heyl A."/>
            <person name="Hirai T."/>
            <person name="Hiwatashi Y."/>
            <person name="Ishikawa M."/>
            <person name="Iwata M."/>
            <person name="Karol K.G."/>
            <person name="Koehler B."/>
            <person name="Kolukisaoglu U."/>
            <person name="Kubo M."/>
            <person name="Kurata T."/>
            <person name="Lalonde S."/>
            <person name="Li K."/>
            <person name="Li Y."/>
            <person name="Litt A."/>
            <person name="Lyons E."/>
            <person name="Manning G."/>
            <person name="Maruyama T."/>
            <person name="Michael T.P."/>
            <person name="Mikami K."/>
            <person name="Miyazaki S."/>
            <person name="Morinaga S."/>
            <person name="Murata T."/>
            <person name="Mueller-Roeber B."/>
            <person name="Nelson D.R."/>
            <person name="Obara M."/>
            <person name="Oguri Y."/>
            <person name="Olmstead R.G."/>
            <person name="Onodera N."/>
            <person name="Petersen B.L."/>
            <person name="Pils B."/>
            <person name="Prigge M."/>
            <person name="Rensing S.A."/>
            <person name="Riano-Pachon D.M."/>
            <person name="Roberts A.W."/>
            <person name="Sato Y."/>
            <person name="Scheller H.V."/>
            <person name="Schulz B."/>
            <person name="Schulz C."/>
            <person name="Shakirov E.V."/>
            <person name="Shibagaki N."/>
            <person name="Shinohara N."/>
            <person name="Shippen D.E."/>
            <person name="Soerensen I."/>
            <person name="Sotooka R."/>
            <person name="Sugimoto N."/>
            <person name="Sugita M."/>
            <person name="Sumikawa N."/>
            <person name="Tanurdzic M."/>
            <person name="Theissen G."/>
            <person name="Ulvskov P."/>
            <person name="Wakazuki S."/>
            <person name="Weng J.K."/>
            <person name="Willats W.W."/>
            <person name="Wipf D."/>
            <person name="Wolf P.G."/>
            <person name="Yang L."/>
            <person name="Zimmer A.D."/>
            <person name="Zhu Q."/>
            <person name="Mitros T."/>
            <person name="Hellsten U."/>
            <person name="Loque D."/>
            <person name="Otillar R."/>
            <person name="Salamov A."/>
            <person name="Schmutz J."/>
            <person name="Shapiro H."/>
            <person name="Lindquist E."/>
            <person name="Lucas S."/>
            <person name="Rokhsar D."/>
            <person name="Grigoriev I.V."/>
        </authorList>
    </citation>
    <scope>NUCLEOTIDE SEQUENCE [LARGE SCALE GENOMIC DNA]</scope>
</reference>
<keyword evidence="5" id="KW-0653">Protein transport</keyword>
<dbReference type="GO" id="GO:0006623">
    <property type="term" value="P:protein targeting to vacuole"/>
    <property type="evidence" value="ECO:0000318"/>
    <property type="project" value="GO_Central"/>
</dbReference>
<gene>
    <name evidence="8" type="ORF">SELMODRAFT_867</name>
</gene>
<dbReference type="InterPro" id="IPR016024">
    <property type="entry name" value="ARM-type_fold"/>
</dbReference>
<dbReference type="InterPro" id="IPR017105">
    <property type="entry name" value="AP3_complex_dsu"/>
</dbReference>
<dbReference type="OMA" id="SMNAFTH"/>
<evidence type="ECO:0000256" key="5">
    <source>
        <dbReference type="ARBA" id="ARBA00022927"/>
    </source>
</evidence>
<dbReference type="PANTHER" id="PTHR22781:SF12">
    <property type="entry name" value="AP-3 COMPLEX SUBUNIT DELTA-1"/>
    <property type="match status" value="1"/>
</dbReference>
<proteinExistence type="inferred from homology"/>
<dbReference type="InterPro" id="IPR002553">
    <property type="entry name" value="Clathrin/coatomer_adapt-like_N"/>
</dbReference>
<comment type="similarity">
    <text evidence="2">Belongs to the adaptor complexes large subunit family.</text>
</comment>
<dbReference type="Pfam" id="PF01602">
    <property type="entry name" value="Adaptin_N"/>
    <property type="match status" value="1"/>
</dbReference>
<dbReference type="EMBL" id="GL377565">
    <property type="protein sequence ID" value="EFJ37945.1"/>
    <property type="molecule type" value="Genomic_DNA"/>
</dbReference>